<dbReference type="PANTHER" id="PTHR43836">
    <property type="entry name" value="CATECHOL O-METHYLTRANSFERASE 1-RELATED"/>
    <property type="match status" value="1"/>
</dbReference>
<evidence type="ECO:0000313" key="1">
    <source>
        <dbReference type="EMBL" id="GAA4783446.1"/>
    </source>
</evidence>
<dbReference type="SUPFAM" id="SSF53335">
    <property type="entry name" value="S-adenosyl-L-methionine-dependent methyltransferases"/>
    <property type="match status" value="1"/>
</dbReference>
<keyword evidence="1" id="KW-0489">Methyltransferase</keyword>
<proteinExistence type="predicted"/>
<accession>A0ABP9AN58</accession>
<organism evidence="1 2">
    <name type="scientific">Olivibacter ginsenosidimutans</name>
    <dbReference type="NCBI Taxonomy" id="1176537"/>
    <lineage>
        <taxon>Bacteria</taxon>
        <taxon>Pseudomonadati</taxon>
        <taxon>Bacteroidota</taxon>
        <taxon>Sphingobacteriia</taxon>
        <taxon>Sphingobacteriales</taxon>
        <taxon>Sphingobacteriaceae</taxon>
        <taxon>Olivibacter</taxon>
    </lineage>
</organism>
<dbReference type="Proteomes" id="UP001501411">
    <property type="component" value="Unassembled WGS sequence"/>
</dbReference>
<name>A0ABP9AN58_9SPHI</name>
<evidence type="ECO:0000313" key="2">
    <source>
        <dbReference type="Proteomes" id="UP001501411"/>
    </source>
</evidence>
<comment type="caution">
    <text evidence="1">The sequence shown here is derived from an EMBL/GenBank/DDBJ whole genome shotgun (WGS) entry which is preliminary data.</text>
</comment>
<reference evidence="2" key="1">
    <citation type="journal article" date="2019" name="Int. J. Syst. Evol. Microbiol.">
        <title>The Global Catalogue of Microorganisms (GCM) 10K type strain sequencing project: providing services to taxonomists for standard genome sequencing and annotation.</title>
        <authorList>
            <consortium name="The Broad Institute Genomics Platform"/>
            <consortium name="The Broad Institute Genome Sequencing Center for Infectious Disease"/>
            <person name="Wu L."/>
            <person name="Ma J."/>
        </authorList>
    </citation>
    <scope>NUCLEOTIDE SEQUENCE [LARGE SCALE GENOMIC DNA]</scope>
    <source>
        <strain evidence="2">JCM 18200</strain>
    </source>
</reference>
<dbReference type="Gene3D" id="3.40.50.150">
    <property type="entry name" value="Vaccinia Virus protein VP39"/>
    <property type="match status" value="1"/>
</dbReference>
<keyword evidence="2" id="KW-1185">Reference proteome</keyword>
<dbReference type="RefSeq" id="WP_345230512.1">
    <property type="nucleotide sequence ID" value="NZ_BAABIQ010000005.1"/>
</dbReference>
<keyword evidence="1" id="KW-0808">Transferase</keyword>
<sequence length="261" mass="29995">MANYHFFLDYFIHRFTAKTRHGIHSPFVYQLVDEVIYRYTPILDEQQIESKRSALKKDSRMITVTDYGAGSMLHHGKAKKVKTIAKNALKPQRVAKLLARLANRFSPQMIIELGTCLGITTAYLASATPSAHLISIEGCPQTAAIAQQNLQDLSIKNVTVKVGNFDELLPQILQEIPRVDFLFIDGNHRKEATLRYFNWCLPKVHPQTVLIFDDIYWSKGMKEAWTIIKAHPQVSLTIDLFYIGVVFFKQDQAKEHFKIRF</sequence>
<dbReference type="PANTHER" id="PTHR43836:SF2">
    <property type="entry name" value="CATECHOL O-METHYLTRANSFERASE 1-RELATED"/>
    <property type="match status" value="1"/>
</dbReference>
<dbReference type="GO" id="GO:0032259">
    <property type="term" value="P:methylation"/>
    <property type="evidence" value="ECO:0007669"/>
    <property type="project" value="UniProtKB-KW"/>
</dbReference>
<dbReference type="EMBL" id="BAABIQ010000005">
    <property type="protein sequence ID" value="GAA4783446.1"/>
    <property type="molecule type" value="Genomic_DNA"/>
</dbReference>
<dbReference type="InterPro" id="IPR029063">
    <property type="entry name" value="SAM-dependent_MTases_sf"/>
</dbReference>
<dbReference type="GO" id="GO:0008168">
    <property type="term" value="F:methyltransferase activity"/>
    <property type="evidence" value="ECO:0007669"/>
    <property type="project" value="UniProtKB-KW"/>
</dbReference>
<gene>
    <name evidence="1" type="ORF">GCM10023231_08860</name>
</gene>
<dbReference type="Pfam" id="PF13578">
    <property type="entry name" value="Methyltransf_24"/>
    <property type="match status" value="1"/>
</dbReference>
<protein>
    <submittedName>
        <fullName evidence="1">Class I SAM-dependent methyltransferase</fullName>
    </submittedName>
</protein>